<sequence length="142" mass="16888">MPKFSIEDQYGKTFTHQSQKGKPVLILGCELKDIELCRKLGRKIYWKMQNLLWKDSNKVSFLFYLNLKETNSLVEKYLEDAKSKEFESVLLDRKGELAEGLQREKAYLRIFDKKGKQIHREYLSEVDETKIKEIHSILKEEI</sequence>
<name>A0A4R9M5L0_9LEPT</name>
<evidence type="ECO:0000313" key="2">
    <source>
        <dbReference type="Proteomes" id="UP000298058"/>
    </source>
</evidence>
<accession>A0A4R9M5L0</accession>
<dbReference type="OrthoDB" id="326671at2"/>
<reference evidence="1" key="1">
    <citation type="journal article" date="2019" name="PLoS Negl. Trop. Dis.">
        <title>Revisiting the worldwide diversity of Leptospira species in the environment.</title>
        <authorList>
            <person name="Vincent A.T."/>
            <person name="Schiettekatte O."/>
            <person name="Bourhy P."/>
            <person name="Veyrier F.J."/>
            <person name="Picardeau M."/>
        </authorList>
    </citation>
    <scope>NUCLEOTIDE SEQUENCE [LARGE SCALE GENOMIC DNA]</scope>
    <source>
        <strain evidence="1">201300427</strain>
    </source>
</reference>
<keyword evidence="2" id="KW-1185">Reference proteome</keyword>
<dbReference type="AlphaFoldDB" id="A0A4R9M5L0"/>
<protein>
    <recommendedName>
        <fullName evidence="3">Redoxin domain-containing protein</fullName>
    </recommendedName>
</protein>
<organism evidence="1 2">
    <name type="scientific">Leptospira idonii</name>
    <dbReference type="NCBI Taxonomy" id="1193500"/>
    <lineage>
        <taxon>Bacteria</taxon>
        <taxon>Pseudomonadati</taxon>
        <taxon>Spirochaetota</taxon>
        <taxon>Spirochaetia</taxon>
        <taxon>Leptospirales</taxon>
        <taxon>Leptospiraceae</taxon>
        <taxon>Leptospira</taxon>
    </lineage>
</organism>
<proteinExistence type="predicted"/>
<dbReference type="Proteomes" id="UP000298058">
    <property type="component" value="Unassembled WGS sequence"/>
</dbReference>
<evidence type="ECO:0008006" key="3">
    <source>
        <dbReference type="Google" id="ProtNLM"/>
    </source>
</evidence>
<dbReference type="Gene3D" id="3.40.30.10">
    <property type="entry name" value="Glutaredoxin"/>
    <property type="match status" value="1"/>
</dbReference>
<comment type="caution">
    <text evidence="1">The sequence shown here is derived from an EMBL/GenBank/DDBJ whole genome shotgun (WGS) entry which is preliminary data.</text>
</comment>
<evidence type="ECO:0000313" key="1">
    <source>
        <dbReference type="EMBL" id="TGN20499.1"/>
    </source>
</evidence>
<gene>
    <name evidence="1" type="ORF">EHS15_03820</name>
</gene>
<dbReference type="EMBL" id="RQHW01000013">
    <property type="protein sequence ID" value="TGN20499.1"/>
    <property type="molecule type" value="Genomic_DNA"/>
</dbReference>